<evidence type="ECO:0000313" key="4">
    <source>
        <dbReference type="Proteomes" id="UP000694406"/>
    </source>
</evidence>
<keyword evidence="1" id="KW-1015">Disulfide bond</keyword>
<evidence type="ECO:0000313" key="3">
    <source>
        <dbReference type="Ensembl" id="ENSLLTP00000015213.1"/>
    </source>
</evidence>
<proteinExistence type="predicted"/>
<dbReference type="PROSITE" id="PS50240">
    <property type="entry name" value="TRYPSIN_DOM"/>
    <property type="match status" value="1"/>
</dbReference>
<dbReference type="GeneTree" id="ENSGT00940000162430"/>
<feature type="domain" description="Peptidase S1" evidence="2">
    <location>
        <begin position="31"/>
        <end position="215"/>
    </location>
</feature>
<dbReference type="Proteomes" id="UP000694406">
    <property type="component" value="Unplaced"/>
</dbReference>
<dbReference type="InterPro" id="IPR001254">
    <property type="entry name" value="Trypsin_dom"/>
</dbReference>
<protein>
    <recommendedName>
        <fullName evidence="2">Peptidase S1 domain-containing protein</fullName>
    </recommendedName>
</protein>
<reference evidence="3" key="2">
    <citation type="submission" date="2025-09" db="UniProtKB">
        <authorList>
            <consortium name="Ensembl"/>
        </authorList>
    </citation>
    <scope>IDENTIFICATION</scope>
</reference>
<dbReference type="Gene3D" id="2.40.10.10">
    <property type="entry name" value="Trypsin-like serine proteases"/>
    <property type="match status" value="3"/>
</dbReference>
<dbReference type="SUPFAM" id="SSF50494">
    <property type="entry name" value="Trypsin-like serine proteases"/>
    <property type="match status" value="1"/>
</dbReference>
<organism evidence="3 4">
    <name type="scientific">Laticauda laticaudata</name>
    <name type="common">Blue-ringed sea krait</name>
    <name type="synonym">Blue-lipped sea krait</name>
    <dbReference type="NCBI Taxonomy" id="8630"/>
    <lineage>
        <taxon>Eukaryota</taxon>
        <taxon>Metazoa</taxon>
        <taxon>Chordata</taxon>
        <taxon>Craniata</taxon>
        <taxon>Vertebrata</taxon>
        <taxon>Euteleostomi</taxon>
        <taxon>Lepidosauria</taxon>
        <taxon>Squamata</taxon>
        <taxon>Bifurcata</taxon>
        <taxon>Unidentata</taxon>
        <taxon>Episquamata</taxon>
        <taxon>Toxicofera</taxon>
        <taxon>Serpentes</taxon>
        <taxon>Colubroidea</taxon>
        <taxon>Elapidae</taxon>
        <taxon>Laticaudinae</taxon>
        <taxon>Laticauda</taxon>
    </lineage>
</organism>
<accession>A0A8C5WUR9</accession>
<dbReference type="InterPro" id="IPR009003">
    <property type="entry name" value="Peptidase_S1_PA"/>
</dbReference>
<evidence type="ECO:0000259" key="2">
    <source>
        <dbReference type="PROSITE" id="PS50240"/>
    </source>
</evidence>
<dbReference type="PANTHER" id="PTHR24252:SF8">
    <property type="entry name" value="ACROSIN"/>
    <property type="match status" value="1"/>
</dbReference>
<dbReference type="InterPro" id="IPR043504">
    <property type="entry name" value="Peptidase_S1_PA_chymotrypsin"/>
</dbReference>
<dbReference type="AlphaFoldDB" id="A0A8C5WUR9"/>
<dbReference type="GO" id="GO:0006508">
    <property type="term" value="P:proteolysis"/>
    <property type="evidence" value="ECO:0007669"/>
    <property type="project" value="InterPro"/>
</dbReference>
<dbReference type="CDD" id="cd00190">
    <property type="entry name" value="Tryp_SPc"/>
    <property type="match status" value="1"/>
</dbReference>
<name>A0A8C5WUR9_LATLA</name>
<evidence type="ECO:0000256" key="1">
    <source>
        <dbReference type="ARBA" id="ARBA00023157"/>
    </source>
</evidence>
<dbReference type="GO" id="GO:0004252">
    <property type="term" value="F:serine-type endopeptidase activity"/>
    <property type="evidence" value="ECO:0007669"/>
    <property type="project" value="InterPro"/>
</dbReference>
<dbReference type="Pfam" id="PF00089">
    <property type="entry name" value="Trypsin"/>
    <property type="match status" value="2"/>
</dbReference>
<dbReference type="SMART" id="SM00020">
    <property type="entry name" value="Tryp_SPc"/>
    <property type="match status" value="1"/>
</dbReference>
<dbReference type="PANTHER" id="PTHR24252">
    <property type="entry name" value="ACROSIN-RELATED"/>
    <property type="match status" value="1"/>
</dbReference>
<sequence length="354" mass="40109">SILPHFLPLLLSESRVCGGRPLAMSHGMLRIVGGVDSLPGTWPWAVSFQFPTREGYRHFCAGSLINSHWVISTAPQHLCLSPTPLSIRNNLIIKLVDHKNYDKEKHLNNIALVELDKPVVCNDYVQPACLPEGDLVVDLLTHCYICGWGITVMEMQEGELCPGDGGGPLMCRQSHTERYWLIGLNSWGTSCSTGKVPGIFTSTQFFLTWVKDILANPPASGLSPPFRPTTPRTPSPPPPSRFTGAYYLDPIYKKVNGMLVGYFPEANTYSLPTRQWRPAVRRTTWPWYTGPPRTFSPFTFYPLTTRWPTPTTAFLGWGKGPSIIYRLPRRRFTAVPHTTHFRWPRPQYWNRPKF</sequence>
<dbReference type="Ensembl" id="ENSLLTT00000015808.1">
    <property type="protein sequence ID" value="ENSLLTP00000015213.1"/>
    <property type="gene ID" value="ENSLLTG00000011617.1"/>
</dbReference>
<reference evidence="3" key="1">
    <citation type="submission" date="2025-08" db="UniProtKB">
        <authorList>
            <consortium name="Ensembl"/>
        </authorList>
    </citation>
    <scope>IDENTIFICATION</scope>
</reference>
<keyword evidence="4" id="KW-1185">Reference proteome</keyword>
<dbReference type="GO" id="GO:0007340">
    <property type="term" value="P:acrosome reaction"/>
    <property type="evidence" value="ECO:0007669"/>
    <property type="project" value="TreeGrafter"/>
</dbReference>